<accession>A0A1G6XEI6</accession>
<dbReference type="InterPro" id="IPR047789">
    <property type="entry name" value="CU044_5270-like"/>
</dbReference>
<evidence type="ECO:0000313" key="3">
    <source>
        <dbReference type="Proteomes" id="UP000182100"/>
    </source>
</evidence>
<organism evidence="2 3">
    <name type="scientific">Streptomyces prasinopilosus</name>
    <dbReference type="NCBI Taxonomy" id="67344"/>
    <lineage>
        <taxon>Bacteria</taxon>
        <taxon>Bacillati</taxon>
        <taxon>Actinomycetota</taxon>
        <taxon>Actinomycetes</taxon>
        <taxon>Kitasatosporales</taxon>
        <taxon>Streptomycetaceae</taxon>
        <taxon>Streptomyces</taxon>
    </lineage>
</organism>
<sequence>MNADRPPRTGSAAGSARSAAEDLLASAEWDLPPSRHLRHKEALMQQIDRTPASPAPAPPGAAPSPRTPPAPHRRRLPSPALVVPAVSMALAGALFLTFSGGGHGSAPAAGAGSAPAGVNSASVTLDRIAAAAMRTDATPVRDGQFVYVERLIRGNTGSFDGPVRLGALHRQEVWTAQDPGPVTRTGWMRETGEDAVMPGQLVPVESAEPVRAGIDHPTYEWLASLPTDPDALLELLRSRTGVQDGDSKDQAVFGRIGDLLSSTIMPPATASGLYRAVERIPGVTEVPDAVDAAGRHGIGITREDAGSATRDVWIFDKDTLAYLGSRSYLTGDGARGSTADTLYGIDAVMSRAVVDRHGEEPAGTRN</sequence>
<name>A0A1G6XEI6_9ACTN</name>
<dbReference type="NCBIfam" id="NF038083">
    <property type="entry name" value="CU044_5270_fam"/>
    <property type="match status" value="1"/>
</dbReference>
<dbReference type="STRING" id="67344.SAMN05216505_111166"/>
<feature type="region of interest" description="Disordered" evidence="1">
    <location>
        <begin position="1"/>
        <end position="76"/>
    </location>
</feature>
<dbReference type="EMBL" id="FMZK01000011">
    <property type="protein sequence ID" value="SDD75715.1"/>
    <property type="molecule type" value="Genomic_DNA"/>
</dbReference>
<proteinExistence type="predicted"/>
<reference evidence="3" key="1">
    <citation type="submission" date="2016-10" db="EMBL/GenBank/DDBJ databases">
        <authorList>
            <person name="Varghese N."/>
            <person name="Submissions S."/>
        </authorList>
    </citation>
    <scope>NUCLEOTIDE SEQUENCE [LARGE SCALE GENOMIC DNA]</scope>
    <source>
        <strain evidence="3">CGMCC 4.3504</strain>
    </source>
</reference>
<protein>
    <recommendedName>
        <fullName evidence="4">CU044_5270 family protein</fullName>
    </recommendedName>
</protein>
<keyword evidence="3" id="KW-1185">Reference proteome</keyword>
<evidence type="ECO:0008006" key="4">
    <source>
        <dbReference type="Google" id="ProtNLM"/>
    </source>
</evidence>
<feature type="compositionally biased region" description="Pro residues" evidence="1">
    <location>
        <begin position="53"/>
        <end position="70"/>
    </location>
</feature>
<evidence type="ECO:0000256" key="1">
    <source>
        <dbReference type="SAM" id="MobiDB-lite"/>
    </source>
</evidence>
<dbReference type="AlphaFoldDB" id="A0A1G6XEI6"/>
<dbReference type="Proteomes" id="UP000182100">
    <property type="component" value="Unassembled WGS sequence"/>
</dbReference>
<dbReference type="RefSeq" id="WP_176954919.1">
    <property type="nucleotide sequence ID" value="NZ_FMZK01000011.1"/>
</dbReference>
<evidence type="ECO:0000313" key="2">
    <source>
        <dbReference type="EMBL" id="SDD75715.1"/>
    </source>
</evidence>
<gene>
    <name evidence="2" type="ORF">SAMN05216505_111166</name>
</gene>